<evidence type="ECO:0000313" key="3">
    <source>
        <dbReference type="Proteomes" id="UP000053240"/>
    </source>
</evidence>
<keyword evidence="1" id="KW-0472">Membrane</keyword>
<accession>A0A0N0PDR4</accession>
<gene>
    <name evidence="2" type="ORF">RR48_01449</name>
</gene>
<dbReference type="Proteomes" id="UP000053240">
    <property type="component" value="Unassembled WGS sequence"/>
</dbReference>
<dbReference type="EMBL" id="KQ460127">
    <property type="protein sequence ID" value="KPJ17587.1"/>
    <property type="molecule type" value="Genomic_DNA"/>
</dbReference>
<keyword evidence="1" id="KW-0812">Transmembrane</keyword>
<dbReference type="AlphaFoldDB" id="A0A0N0PDR4"/>
<proteinExistence type="predicted"/>
<protein>
    <submittedName>
        <fullName evidence="2">Uncharacterized protein</fullName>
    </submittedName>
</protein>
<sequence>MTLTLHQSICAFIHHCFHSSSYMETMPPFVRVILPSELENDCKYPRRESYVPGGALWAIVLSVPCLLSLLAWGACNDCNDALEVSVT</sequence>
<evidence type="ECO:0000256" key="1">
    <source>
        <dbReference type="SAM" id="Phobius"/>
    </source>
</evidence>
<organism evidence="2 3">
    <name type="scientific">Papilio machaon</name>
    <name type="common">Old World swallowtail butterfly</name>
    <dbReference type="NCBI Taxonomy" id="76193"/>
    <lineage>
        <taxon>Eukaryota</taxon>
        <taxon>Metazoa</taxon>
        <taxon>Ecdysozoa</taxon>
        <taxon>Arthropoda</taxon>
        <taxon>Hexapoda</taxon>
        <taxon>Insecta</taxon>
        <taxon>Pterygota</taxon>
        <taxon>Neoptera</taxon>
        <taxon>Endopterygota</taxon>
        <taxon>Lepidoptera</taxon>
        <taxon>Glossata</taxon>
        <taxon>Ditrysia</taxon>
        <taxon>Papilionoidea</taxon>
        <taxon>Papilionidae</taxon>
        <taxon>Papilioninae</taxon>
        <taxon>Papilio</taxon>
    </lineage>
</organism>
<reference evidence="2 3" key="1">
    <citation type="journal article" date="2015" name="Nat. Commun.">
        <title>Outbred genome sequencing and CRISPR/Cas9 gene editing in butterflies.</title>
        <authorList>
            <person name="Li X."/>
            <person name="Fan D."/>
            <person name="Zhang W."/>
            <person name="Liu G."/>
            <person name="Zhang L."/>
            <person name="Zhao L."/>
            <person name="Fang X."/>
            <person name="Chen L."/>
            <person name="Dong Y."/>
            <person name="Chen Y."/>
            <person name="Ding Y."/>
            <person name="Zhao R."/>
            <person name="Feng M."/>
            <person name="Zhu Y."/>
            <person name="Feng Y."/>
            <person name="Jiang X."/>
            <person name="Zhu D."/>
            <person name="Xiang H."/>
            <person name="Feng X."/>
            <person name="Li S."/>
            <person name="Wang J."/>
            <person name="Zhang G."/>
            <person name="Kronforst M.R."/>
            <person name="Wang W."/>
        </authorList>
    </citation>
    <scope>NUCLEOTIDE SEQUENCE [LARGE SCALE GENOMIC DNA]</scope>
    <source>
        <strain evidence="2">Ya'a_city_454_Pm</strain>
        <tissue evidence="2">Whole body</tissue>
    </source>
</reference>
<keyword evidence="1" id="KW-1133">Transmembrane helix</keyword>
<feature type="transmembrane region" description="Helical" evidence="1">
    <location>
        <begin position="55"/>
        <end position="74"/>
    </location>
</feature>
<dbReference type="STRING" id="76193.A0A0N0PDR4"/>
<dbReference type="InParanoid" id="A0A0N0PDR4"/>
<evidence type="ECO:0000313" key="2">
    <source>
        <dbReference type="EMBL" id="KPJ17587.1"/>
    </source>
</evidence>
<keyword evidence="3" id="KW-1185">Reference proteome</keyword>
<name>A0A0N0PDR4_PAPMA</name>